<dbReference type="GO" id="GO:0005737">
    <property type="term" value="C:cytoplasm"/>
    <property type="evidence" value="ECO:0007669"/>
    <property type="project" value="TreeGrafter"/>
</dbReference>
<keyword evidence="12" id="KW-1185">Reference proteome</keyword>
<evidence type="ECO:0000256" key="3">
    <source>
        <dbReference type="ARBA" id="ARBA00022679"/>
    </source>
</evidence>
<evidence type="ECO:0000313" key="11">
    <source>
        <dbReference type="EMBL" id="KAK7679281.1"/>
    </source>
</evidence>
<keyword evidence="3" id="KW-0808">Transferase</keyword>
<dbReference type="Proteomes" id="UP001385951">
    <property type="component" value="Unassembled WGS sequence"/>
</dbReference>
<dbReference type="GO" id="GO:0005634">
    <property type="term" value="C:nucleus"/>
    <property type="evidence" value="ECO:0007669"/>
    <property type="project" value="TreeGrafter"/>
</dbReference>
<evidence type="ECO:0000256" key="9">
    <source>
        <dbReference type="SAM" id="MobiDB-lite"/>
    </source>
</evidence>
<evidence type="ECO:0000256" key="7">
    <source>
        <dbReference type="ARBA" id="ARBA00047899"/>
    </source>
</evidence>
<dbReference type="InterPro" id="IPR000719">
    <property type="entry name" value="Prot_kinase_dom"/>
</dbReference>
<evidence type="ECO:0000256" key="5">
    <source>
        <dbReference type="ARBA" id="ARBA00022777"/>
    </source>
</evidence>
<dbReference type="PANTHER" id="PTHR24356">
    <property type="entry name" value="SERINE/THREONINE-PROTEIN KINASE"/>
    <property type="match status" value="1"/>
</dbReference>
<protein>
    <recommendedName>
        <fullName evidence="1">non-specific serine/threonine protein kinase</fullName>
        <ecNumber evidence="1">2.7.11.1</ecNumber>
    </recommendedName>
</protein>
<dbReference type="InterPro" id="IPR050236">
    <property type="entry name" value="Ser_Thr_kinase_AGC"/>
</dbReference>
<feature type="domain" description="Protein kinase" evidence="10">
    <location>
        <begin position="88"/>
        <end position="145"/>
    </location>
</feature>
<name>A0AAW0FF36_9APHY</name>
<dbReference type="PANTHER" id="PTHR24356:SF1">
    <property type="entry name" value="SERINE_THREONINE-PROTEIN KINASE GREATWALL"/>
    <property type="match status" value="1"/>
</dbReference>
<evidence type="ECO:0000256" key="2">
    <source>
        <dbReference type="ARBA" id="ARBA00022527"/>
    </source>
</evidence>
<dbReference type="GO" id="GO:0005524">
    <property type="term" value="F:ATP binding"/>
    <property type="evidence" value="ECO:0007669"/>
    <property type="project" value="UniProtKB-KW"/>
</dbReference>
<evidence type="ECO:0000313" key="12">
    <source>
        <dbReference type="Proteomes" id="UP001385951"/>
    </source>
</evidence>
<keyword evidence="4" id="KW-0547">Nucleotide-binding</keyword>
<dbReference type="Gene3D" id="3.30.200.20">
    <property type="entry name" value="Phosphorylase Kinase, domain 1"/>
    <property type="match status" value="1"/>
</dbReference>
<dbReference type="PROSITE" id="PS50011">
    <property type="entry name" value="PROTEIN_KINASE_DOM"/>
    <property type="match status" value="1"/>
</dbReference>
<sequence>MASPSLQHLDVNNDSLPQAPPSIQYSLLEKRTNSGGSVTSSSANNNVHHLSINTGPNSKIPSAKPPLSPLLVSLTPPSKPSVGSIKDYEVLKAISKGAFGSVFLAKKKVTGDYVAIKCLKKRDMIAKNQILNVKSELSKLETIFT</sequence>
<dbReference type="GO" id="GO:0004674">
    <property type="term" value="F:protein serine/threonine kinase activity"/>
    <property type="evidence" value="ECO:0007669"/>
    <property type="project" value="UniProtKB-KW"/>
</dbReference>
<dbReference type="SUPFAM" id="SSF56112">
    <property type="entry name" value="Protein kinase-like (PK-like)"/>
    <property type="match status" value="1"/>
</dbReference>
<evidence type="ECO:0000256" key="1">
    <source>
        <dbReference type="ARBA" id="ARBA00012513"/>
    </source>
</evidence>
<gene>
    <name evidence="11" type="ORF">QCA50_017668</name>
</gene>
<keyword evidence="6" id="KW-0067">ATP-binding</keyword>
<reference evidence="11 12" key="1">
    <citation type="submission" date="2022-09" db="EMBL/GenBank/DDBJ databases">
        <authorList>
            <person name="Palmer J.M."/>
        </authorList>
    </citation>
    <scope>NUCLEOTIDE SEQUENCE [LARGE SCALE GENOMIC DNA]</scope>
    <source>
        <strain evidence="11 12">DSM 7382</strain>
    </source>
</reference>
<proteinExistence type="predicted"/>
<dbReference type="EC" id="2.7.11.1" evidence="1"/>
<feature type="compositionally biased region" description="Polar residues" evidence="9">
    <location>
        <begin position="1"/>
        <end position="25"/>
    </location>
</feature>
<accession>A0AAW0FF36</accession>
<keyword evidence="5" id="KW-0418">Kinase</keyword>
<comment type="caution">
    <text evidence="11">The sequence shown here is derived from an EMBL/GenBank/DDBJ whole genome shotgun (WGS) entry which is preliminary data.</text>
</comment>
<dbReference type="InterPro" id="IPR011009">
    <property type="entry name" value="Kinase-like_dom_sf"/>
</dbReference>
<evidence type="ECO:0000256" key="8">
    <source>
        <dbReference type="ARBA" id="ARBA00048679"/>
    </source>
</evidence>
<organism evidence="11 12">
    <name type="scientific">Cerrena zonata</name>
    <dbReference type="NCBI Taxonomy" id="2478898"/>
    <lineage>
        <taxon>Eukaryota</taxon>
        <taxon>Fungi</taxon>
        <taxon>Dikarya</taxon>
        <taxon>Basidiomycota</taxon>
        <taxon>Agaricomycotina</taxon>
        <taxon>Agaricomycetes</taxon>
        <taxon>Polyporales</taxon>
        <taxon>Cerrenaceae</taxon>
        <taxon>Cerrena</taxon>
    </lineage>
</organism>
<evidence type="ECO:0000256" key="6">
    <source>
        <dbReference type="ARBA" id="ARBA00022840"/>
    </source>
</evidence>
<keyword evidence="2" id="KW-0723">Serine/threonine-protein kinase</keyword>
<evidence type="ECO:0000259" key="10">
    <source>
        <dbReference type="PROSITE" id="PS50011"/>
    </source>
</evidence>
<dbReference type="GO" id="GO:0035556">
    <property type="term" value="P:intracellular signal transduction"/>
    <property type="evidence" value="ECO:0007669"/>
    <property type="project" value="TreeGrafter"/>
</dbReference>
<dbReference type="EMBL" id="JASBNA010000061">
    <property type="protein sequence ID" value="KAK7679281.1"/>
    <property type="molecule type" value="Genomic_DNA"/>
</dbReference>
<comment type="catalytic activity">
    <reaction evidence="8">
        <text>L-seryl-[protein] + ATP = O-phospho-L-seryl-[protein] + ADP + H(+)</text>
        <dbReference type="Rhea" id="RHEA:17989"/>
        <dbReference type="Rhea" id="RHEA-COMP:9863"/>
        <dbReference type="Rhea" id="RHEA-COMP:11604"/>
        <dbReference type="ChEBI" id="CHEBI:15378"/>
        <dbReference type="ChEBI" id="CHEBI:29999"/>
        <dbReference type="ChEBI" id="CHEBI:30616"/>
        <dbReference type="ChEBI" id="CHEBI:83421"/>
        <dbReference type="ChEBI" id="CHEBI:456216"/>
        <dbReference type="EC" id="2.7.11.1"/>
    </reaction>
</comment>
<feature type="region of interest" description="Disordered" evidence="9">
    <location>
        <begin position="1"/>
        <end position="67"/>
    </location>
</feature>
<comment type="catalytic activity">
    <reaction evidence="7">
        <text>L-threonyl-[protein] + ATP = O-phospho-L-threonyl-[protein] + ADP + H(+)</text>
        <dbReference type="Rhea" id="RHEA:46608"/>
        <dbReference type="Rhea" id="RHEA-COMP:11060"/>
        <dbReference type="Rhea" id="RHEA-COMP:11605"/>
        <dbReference type="ChEBI" id="CHEBI:15378"/>
        <dbReference type="ChEBI" id="CHEBI:30013"/>
        <dbReference type="ChEBI" id="CHEBI:30616"/>
        <dbReference type="ChEBI" id="CHEBI:61977"/>
        <dbReference type="ChEBI" id="CHEBI:456216"/>
        <dbReference type="EC" id="2.7.11.1"/>
    </reaction>
</comment>
<evidence type="ECO:0000256" key="4">
    <source>
        <dbReference type="ARBA" id="ARBA00022741"/>
    </source>
</evidence>
<feature type="compositionally biased region" description="Polar residues" evidence="9">
    <location>
        <begin position="33"/>
        <end position="57"/>
    </location>
</feature>
<dbReference type="AlphaFoldDB" id="A0AAW0FF36"/>